<evidence type="ECO:0000256" key="13">
    <source>
        <dbReference type="ARBA" id="ARBA00023242"/>
    </source>
</evidence>
<feature type="compositionally biased region" description="Basic and acidic residues" evidence="14">
    <location>
        <begin position="845"/>
        <end position="860"/>
    </location>
</feature>
<organism evidence="17 18">
    <name type="scientific">Sphaerulina musiva (strain SO2202)</name>
    <name type="common">Poplar stem canker fungus</name>
    <name type="synonym">Septoria musiva</name>
    <dbReference type="NCBI Taxonomy" id="692275"/>
    <lineage>
        <taxon>Eukaryota</taxon>
        <taxon>Fungi</taxon>
        <taxon>Dikarya</taxon>
        <taxon>Ascomycota</taxon>
        <taxon>Pezizomycotina</taxon>
        <taxon>Dothideomycetes</taxon>
        <taxon>Dothideomycetidae</taxon>
        <taxon>Mycosphaerellales</taxon>
        <taxon>Mycosphaerellaceae</taxon>
        <taxon>Sphaerulina</taxon>
    </lineage>
</organism>
<comment type="subcellular location">
    <subcellularLocation>
        <location evidence="1">Nucleus</location>
    </subcellularLocation>
</comment>
<dbReference type="InterPro" id="IPR002464">
    <property type="entry name" value="DNA/RNA_helicase_DEAH_CS"/>
</dbReference>
<dbReference type="PROSITE" id="PS51194">
    <property type="entry name" value="HELICASE_CTER"/>
    <property type="match status" value="1"/>
</dbReference>
<dbReference type="PANTHER" id="PTHR45685:SF1">
    <property type="entry name" value="HELICASE SRCAP"/>
    <property type="match status" value="1"/>
</dbReference>
<evidence type="ECO:0000259" key="16">
    <source>
        <dbReference type="PROSITE" id="PS51194"/>
    </source>
</evidence>
<feature type="compositionally biased region" description="Basic and acidic residues" evidence="14">
    <location>
        <begin position="792"/>
        <end position="802"/>
    </location>
</feature>
<dbReference type="GO" id="GO:0006338">
    <property type="term" value="P:chromatin remodeling"/>
    <property type="evidence" value="ECO:0007669"/>
    <property type="project" value="TreeGrafter"/>
</dbReference>
<evidence type="ECO:0000256" key="2">
    <source>
        <dbReference type="ARBA" id="ARBA00009220"/>
    </source>
</evidence>
<dbReference type="Pfam" id="PF00271">
    <property type="entry name" value="Helicase_C"/>
    <property type="match status" value="1"/>
</dbReference>
<feature type="compositionally biased region" description="Low complexity" evidence="14">
    <location>
        <begin position="279"/>
        <end position="293"/>
    </location>
</feature>
<dbReference type="InterPro" id="IPR027417">
    <property type="entry name" value="P-loop_NTPase"/>
</dbReference>
<dbReference type="InterPro" id="IPR050520">
    <property type="entry name" value="INO80/SWR1_helicase"/>
</dbReference>
<feature type="region of interest" description="Disordered" evidence="14">
    <location>
        <begin position="1"/>
        <end position="356"/>
    </location>
</feature>
<dbReference type="GO" id="GO:0003677">
    <property type="term" value="F:DNA binding"/>
    <property type="evidence" value="ECO:0007669"/>
    <property type="project" value="UniProtKB-KW"/>
</dbReference>
<feature type="compositionally biased region" description="Polar residues" evidence="14">
    <location>
        <begin position="147"/>
        <end position="170"/>
    </location>
</feature>
<dbReference type="GO" id="GO:0003678">
    <property type="term" value="F:DNA helicase activity"/>
    <property type="evidence" value="ECO:0007669"/>
    <property type="project" value="UniProtKB-EC"/>
</dbReference>
<keyword evidence="9" id="KW-0805">Transcription regulation</keyword>
<dbReference type="PROSITE" id="PS51192">
    <property type="entry name" value="HELICASE_ATP_BIND_1"/>
    <property type="match status" value="1"/>
</dbReference>
<feature type="compositionally biased region" description="Polar residues" evidence="14">
    <location>
        <begin position="230"/>
        <end position="245"/>
    </location>
</feature>
<evidence type="ECO:0000256" key="4">
    <source>
        <dbReference type="ARBA" id="ARBA00022741"/>
    </source>
</evidence>
<dbReference type="InterPro" id="IPR014001">
    <property type="entry name" value="Helicase_ATP-bd"/>
</dbReference>
<dbReference type="HOGENOM" id="CLU_000315_24_2_1"/>
<dbReference type="CDD" id="cd18793">
    <property type="entry name" value="SF2_C_SNF"/>
    <property type="match status" value="1"/>
</dbReference>
<keyword evidence="11" id="KW-0010">Activator</keyword>
<dbReference type="GO" id="GO:0042393">
    <property type="term" value="F:histone binding"/>
    <property type="evidence" value="ECO:0007669"/>
    <property type="project" value="TreeGrafter"/>
</dbReference>
<evidence type="ECO:0000256" key="7">
    <source>
        <dbReference type="ARBA" id="ARBA00022840"/>
    </source>
</evidence>
<dbReference type="SMART" id="SM00490">
    <property type="entry name" value="HELICc"/>
    <property type="match status" value="1"/>
</dbReference>
<feature type="compositionally biased region" description="Basic and acidic residues" evidence="14">
    <location>
        <begin position="642"/>
        <end position="668"/>
    </location>
</feature>
<accession>M3D923</accession>
<dbReference type="SMART" id="SM00487">
    <property type="entry name" value="DEXDc"/>
    <property type="match status" value="1"/>
</dbReference>
<dbReference type="GO" id="GO:0005524">
    <property type="term" value="F:ATP binding"/>
    <property type="evidence" value="ECO:0007669"/>
    <property type="project" value="UniProtKB-KW"/>
</dbReference>
<keyword evidence="7" id="KW-0067">ATP-binding</keyword>
<dbReference type="Proteomes" id="UP000016931">
    <property type="component" value="Unassembled WGS sequence"/>
</dbReference>
<evidence type="ECO:0000256" key="11">
    <source>
        <dbReference type="ARBA" id="ARBA00023159"/>
    </source>
</evidence>
<dbReference type="PANTHER" id="PTHR45685">
    <property type="entry name" value="HELICASE SRCAP-RELATED"/>
    <property type="match status" value="1"/>
</dbReference>
<dbReference type="GeneID" id="27901849"/>
<feature type="compositionally biased region" description="Basic and acidic residues" evidence="14">
    <location>
        <begin position="1666"/>
        <end position="1678"/>
    </location>
</feature>
<dbReference type="InterPro" id="IPR038718">
    <property type="entry name" value="SNF2-like_sf"/>
</dbReference>
<dbReference type="GO" id="GO:0016887">
    <property type="term" value="F:ATP hydrolysis activity"/>
    <property type="evidence" value="ECO:0007669"/>
    <property type="project" value="TreeGrafter"/>
</dbReference>
<evidence type="ECO:0000259" key="15">
    <source>
        <dbReference type="PROSITE" id="PS51192"/>
    </source>
</evidence>
<proteinExistence type="inferred from homology"/>
<dbReference type="Pfam" id="PF00176">
    <property type="entry name" value="SNF2-rel_dom"/>
    <property type="match status" value="1"/>
</dbReference>
<dbReference type="OMA" id="KLFAQWC"/>
<evidence type="ECO:0000256" key="5">
    <source>
        <dbReference type="ARBA" id="ARBA00022801"/>
    </source>
</evidence>
<evidence type="ECO:0000313" key="18">
    <source>
        <dbReference type="Proteomes" id="UP000016931"/>
    </source>
</evidence>
<keyword evidence="12" id="KW-0804">Transcription</keyword>
<keyword evidence="8" id="KW-0156">Chromatin regulator</keyword>
<dbReference type="SUPFAM" id="SSF52540">
    <property type="entry name" value="P-loop containing nucleoside triphosphate hydrolases"/>
    <property type="match status" value="2"/>
</dbReference>
<dbReference type="InterPro" id="IPR049730">
    <property type="entry name" value="SNF2/RAD54-like_C"/>
</dbReference>
<keyword evidence="13" id="KW-0539">Nucleus</keyword>
<feature type="compositionally biased region" description="Basic and acidic residues" evidence="14">
    <location>
        <begin position="8"/>
        <end position="23"/>
    </location>
</feature>
<dbReference type="OrthoDB" id="372624at2759"/>
<dbReference type="PROSITE" id="PS00690">
    <property type="entry name" value="DEAH_ATP_HELICASE"/>
    <property type="match status" value="1"/>
</dbReference>
<evidence type="ECO:0000256" key="14">
    <source>
        <dbReference type="SAM" id="MobiDB-lite"/>
    </source>
</evidence>
<dbReference type="FunFam" id="3.40.50.10810:FF:000005">
    <property type="entry name" value="Photoperiod-independent early flowering 1"/>
    <property type="match status" value="1"/>
</dbReference>
<gene>
    <name evidence="17" type="ORF">SEPMUDRAFT_148113</name>
</gene>
<feature type="compositionally biased region" description="Basic and acidic residues" evidence="14">
    <location>
        <begin position="691"/>
        <end position="705"/>
    </location>
</feature>
<evidence type="ECO:0000256" key="8">
    <source>
        <dbReference type="ARBA" id="ARBA00022853"/>
    </source>
</evidence>
<keyword evidence="18" id="KW-1185">Reference proteome</keyword>
<dbReference type="EC" id="3.6.4.12" evidence="3"/>
<evidence type="ECO:0000256" key="12">
    <source>
        <dbReference type="ARBA" id="ARBA00023163"/>
    </source>
</evidence>
<evidence type="ECO:0000256" key="1">
    <source>
        <dbReference type="ARBA" id="ARBA00004123"/>
    </source>
</evidence>
<evidence type="ECO:0000256" key="9">
    <source>
        <dbReference type="ARBA" id="ARBA00023015"/>
    </source>
</evidence>
<keyword evidence="4" id="KW-0547">Nucleotide-binding</keyword>
<dbReference type="GO" id="GO:0000812">
    <property type="term" value="C:Swr1 complex"/>
    <property type="evidence" value="ECO:0007669"/>
    <property type="project" value="TreeGrafter"/>
</dbReference>
<sequence length="1759" mass="196148">MSPLDPASTREIDAESGSHHDFESLEQPEASQIRAESLDAPTQDPTIAIKAEQDERHGDGDRDALENAAEATIRPDTPPSKKRREPEADLHSSTPEPTHNPNKKRKRGASPPWQFPVAALSTLKSADGRRVSARHSNVGTPGLSGSDAETTTAKSTKSRARSQSQSTPAANSRPPSPPWKKFEAQGPTSIIVDGQRKSGRANKELVSSPKRVSPRSKKPVNKLGAEKKTSNNADTKPSASKSMGGTTRKAEPQSDKQSNADSKRPGNGVDKPSESIASAQRIAELQAQIAALQPTRSFPTPTKPDSPLVNGAKGSTGNSKTKLKRESSPALRRKMHSPSGASLGSPERSKPSPRLKLKVAPRQIIPPPCPQAQIPSPLLPPRLSIWQLLEDFELQERLAPSIENERGPKSVEELAEEEEKFVAREAAARKRLLEAAKPGGALSAENLSLFRDDYQPEPPPQYGHHDHLAAHALHLRTLQVREKTQHRMFAKKLAQEAVDAWKARNGPTEEDLIAERNKIIDYVKKQIVVDMKAKWEMVELHVKDMKRRAWEKEQERVREEKLQQRLKHSENLLAKQRGVADGEGDSDIDMDEDSAGDIEESDADAEEDDDGDTEEDSEANMDSEEEEEEEGEMSEEAIAAYKAEREAEREAEQEELHDIPPPDKKDDVAMDECDEGDVTGLSALEAPPEDGQPRDRDAAQADRLTDANVPHTRGHSSGIAALLLDSNEADDHLSSDESTDMDSEDYDSDEDMSSTGDEAENDDDDDDDDENDASDDAGLPPKMRSSLLGFFSDKDLLGEKDGGLPTPMTSVENGGDNDNPRPQSEARSDAQGEAGAAPSTNDVMKSAEEPQRVSDSRDEDMPPVEGDIDAELQEVEEVDRMSESFDTGLTKTLIPVPTLLRGTLRSYQHAGLDWLASLYRNGTNGILADEMGLGKTFQTISLLAHLAEKHEVWETHLVIVPTSVILNWVTEFQKFLPGFRVLAYYGSASEREAKRKGWTNDPHHEDRARRGYNVVITSYNVASQDINAIRNQQWHYLILDEAHNIRNFNSQKWQLLIRLRTKARLLLTGTPLQNDLAEVWSLLTFLTAGGDGETSHGELEEFLSHWKDPVKEIFDQGVQKISENAQRVIDQLHVSLRPFLLRRKKDEVEKDLPKKIERVVVCKLSKRQRQLYQDYMGLASTRDTLAKGSGVQAGAVLLSLRKVCNHPDLFDPRPIQTSFAMEYSPLEGYSTREQLIRRMLGFAQDTPLKLLVTNNTTLRKSATNRSRQLAAGSELRRQLSELDSAAIDSSPDPSTIAGSRALQRLRLRERKLQQLRSCIQVTESALESEPLIPVDLREVVTVSRGQPYLFKPRVNPVAKTWHGHTRLGQRPLRFEHLSDWLVAEDTRLQRDVATLDSYADRLQEVIVRFAFVPPAVTVPLLDYAIPPKVQESIRSSPLYPVDQDFGHEARVRSSIAFPDKRLIIYDAGKLQRLTYLLRDLQSRGSRSLIFTQMTGTLDVLERFLGLMNLPYLRLDGSTPVERRQLYSAEFNRPDCKYQCMILSSRAGGVGLNLTGASSVIFYDLDWNPQMDRQCMDRAHRIGQTKDVEVYKLVSEKTVEENILRRANQKSLLDQTVIQDGHFTTEYQVKRGGDEKDDEVEGAIEALLGGDEHATTTALASVEDKEDVQAAKEASKEDRTDDVDFGDRSSKGPSKANTPGPGAAEDDPMEEIEAERKGHVELYMIKQMEHLLHGWVYTPPVARLDKNGRDRSHRPKKRIR</sequence>
<keyword evidence="5" id="KW-0378">Hydrolase</keyword>
<dbReference type="Gene3D" id="3.40.50.10810">
    <property type="entry name" value="Tandem AAA-ATPase domain"/>
    <property type="match status" value="1"/>
</dbReference>
<reference evidence="17 18" key="1">
    <citation type="journal article" date="2012" name="PLoS Pathog.">
        <title>Diverse lifestyles and strategies of plant pathogenesis encoded in the genomes of eighteen Dothideomycetes fungi.</title>
        <authorList>
            <person name="Ohm R.A."/>
            <person name="Feau N."/>
            <person name="Henrissat B."/>
            <person name="Schoch C.L."/>
            <person name="Horwitz B.A."/>
            <person name="Barry K.W."/>
            <person name="Condon B.J."/>
            <person name="Copeland A.C."/>
            <person name="Dhillon B."/>
            <person name="Glaser F."/>
            <person name="Hesse C.N."/>
            <person name="Kosti I."/>
            <person name="LaButti K."/>
            <person name="Lindquist E.A."/>
            <person name="Lucas S."/>
            <person name="Salamov A.A."/>
            <person name="Bradshaw R.E."/>
            <person name="Ciuffetti L."/>
            <person name="Hamelin R.C."/>
            <person name="Kema G.H.J."/>
            <person name="Lawrence C."/>
            <person name="Scott J.A."/>
            <person name="Spatafora J.W."/>
            <person name="Turgeon B.G."/>
            <person name="de Wit P.J.G.M."/>
            <person name="Zhong S."/>
            <person name="Goodwin S.B."/>
            <person name="Grigoriev I.V."/>
        </authorList>
    </citation>
    <scope>NUCLEOTIDE SEQUENCE [LARGE SCALE GENOMIC DNA]</scope>
    <source>
        <strain evidence="17 18">SO2202</strain>
    </source>
</reference>
<evidence type="ECO:0000256" key="10">
    <source>
        <dbReference type="ARBA" id="ARBA00023125"/>
    </source>
</evidence>
<feature type="compositionally biased region" description="Acidic residues" evidence="14">
    <location>
        <begin position="582"/>
        <end position="635"/>
    </location>
</feature>
<evidence type="ECO:0000256" key="3">
    <source>
        <dbReference type="ARBA" id="ARBA00012551"/>
    </source>
</evidence>
<feature type="domain" description="Helicase C-terminal" evidence="16">
    <location>
        <begin position="1472"/>
        <end position="1623"/>
    </location>
</feature>
<feature type="compositionally biased region" description="Acidic residues" evidence="14">
    <location>
        <begin position="737"/>
        <end position="775"/>
    </location>
</feature>
<dbReference type="EMBL" id="KB456262">
    <property type="protein sequence ID" value="EMF14394.1"/>
    <property type="molecule type" value="Genomic_DNA"/>
</dbReference>
<keyword evidence="6" id="KW-0347">Helicase</keyword>
<dbReference type="RefSeq" id="XP_016762515.1">
    <property type="nucleotide sequence ID" value="XM_016904712.1"/>
</dbReference>
<feature type="region of interest" description="Disordered" evidence="14">
    <location>
        <begin position="573"/>
        <end position="865"/>
    </location>
</feature>
<feature type="compositionally biased region" description="Polar residues" evidence="14">
    <location>
        <begin position="91"/>
        <end position="100"/>
    </location>
</feature>
<dbReference type="eggNOG" id="KOG0391">
    <property type="taxonomic scope" value="Eukaryota"/>
</dbReference>
<keyword evidence="10" id="KW-0238">DNA-binding</keyword>
<comment type="similarity">
    <text evidence="2">Belongs to the SNF2/RAD54 helicase family. SWR1 subfamily.</text>
</comment>
<feature type="compositionally biased region" description="Basic and acidic residues" evidence="14">
    <location>
        <begin position="51"/>
        <end position="65"/>
    </location>
</feature>
<feature type="region of interest" description="Disordered" evidence="14">
    <location>
        <begin position="1662"/>
        <end position="1708"/>
    </location>
</feature>
<evidence type="ECO:0000256" key="6">
    <source>
        <dbReference type="ARBA" id="ARBA00022806"/>
    </source>
</evidence>
<dbReference type="Gene3D" id="3.40.50.300">
    <property type="entry name" value="P-loop containing nucleotide triphosphate hydrolases"/>
    <property type="match status" value="1"/>
</dbReference>
<name>M3D923_SPHMS</name>
<feature type="domain" description="Helicase ATP-binding" evidence="15">
    <location>
        <begin position="916"/>
        <end position="1089"/>
    </location>
</feature>
<dbReference type="InterPro" id="IPR000330">
    <property type="entry name" value="SNF2_N"/>
</dbReference>
<protein>
    <recommendedName>
        <fullName evidence="3">DNA helicase</fullName>
        <ecNumber evidence="3">3.6.4.12</ecNumber>
    </recommendedName>
</protein>
<dbReference type="STRING" id="692275.M3D923"/>
<dbReference type="InterPro" id="IPR001650">
    <property type="entry name" value="Helicase_C-like"/>
</dbReference>
<evidence type="ECO:0000313" key="17">
    <source>
        <dbReference type="EMBL" id="EMF14394.1"/>
    </source>
</evidence>